<accession>A0A3S5CNU7</accession>
<evidence type="ECO:0000259" key="2">
    <source>
        <dbReference type="Pfam" id="PF05011"/>
    </source>
</evidence>
<dbReference type="GO" id="GO:0000398">
    <property type="term" value="P:mRNA splicing, via spliceosome"/>
    <property type="evidence" value="ECO:0007669"/>
    <property type="project" value="TreeGrafter"/>
</dbReference>
<feature type="domain" description="Lariat debranching enzyme C-terminal" evidence="2">
    <location>
        <begin position="102"/>
        <end position="127"/>
    </location>
</feature>
<feature type="compositionally biased region" description="Polar residues" evidence="1">
    <location>
        <begin position="144"/>
        <end position="155"/>
    </location>
</feature>
<proteinExistence type="predicted"/>
<dbReference type="AlphaFoldDB" id="A0A3S5CNU7"/>
<feature type="region of interest" description="Disordered" evidence="1">
    <location>
        <begin position="144"/>
        <end position="167"/>
    </location>
</feature>
<gene>
    <name evidence="3" type="ORF">PXEA_LOCUS29554</name>
</gene>
<evidence type="ECO:0000313" key="3">
    <source>
        <dbReference type="EMBL" id="VEL36114.1"/>
    </source>
</evidence>
<keyword evidence="4" id="KW-1185">Reference proteome</keyword>
<dbReference type="EMBL" id="CAAALY010251452">
    <property type="protein sequence ID" value="VEL36114.1"/>
    <property type="molecule type" value="Genomic_DNA"/>
</dbReference>
<reference evidence="3" key="1">
    <citation type="submission" date="2018-11" db="EMBL/GenBank/DDBJ databases">
        <authorList>
            <consortium name="Pathogen Informatics"/>
        </authorList>
    </citation>
    <scope>NUCLEOTIDE SEQUENCE</scope>
</reference>
<organism evidence="3 4">
    <name type="scientific">Protopolystoma xenopodis</name>
    <dbReference type="NCBI Taxonomy" id="117903"/>
    <lineage>
        <taxon>Eukaryota</taxon>
        <taxon>Metazoa</taxon>
        <taxon>Spiralia</taxon>
        <taxon>Lophotrochozoa</taxon>
        <taxon>Platyhelminthes</taxon>
        <taxon>Monogenea</taxon>
        <taxon>Polyopisthocotylea</taxon>
        <taxon>Polystomatidea</taxon>
        <taxon>Polystomatidae</taxon>
        <taxon>Protopolystoma</taxon>
    </lineage>
</organism>
<dbReference type="InterPro" id="IPR007708">
    <property type="entry name" value="DBR1_C"/>
</dbReference>
<sequence length="167" mass="18893">MSFHDRQKLNKGISGSQGGALRTHSFICNCNSNAIILKLPTRYGDTRSLLSRKRHFSDDISSNVLGSPPGEQLLCRLKPRYWFAAHLHCKFSALVEHPESDKYTRFLALDKCLPRRDYLQFLDIEPTSDHVFIDTIVSRQLSTVENPNSSPTMKNETVGESPDLFPG</sequence>
<dbReference type="OrthoDB" id="407609at2759"/>
<dbReference type="GO" id="GO:0005634">
    <property type="term" value="C:nucleus"/>
    <property type="evidence" value="ECO:0007669"/>
    <property type="project" value="TreeGrafter"/>
</dbReference>
<dbReference type="Proteomes" id="UP000784294">
    <property type="component" value="Unassembled WGS sequence"/>
</dbReference>
<dbReference type="PANTHER" id="PTHR12849:SF0">
    <property type="entry name" value="LARIAT DEBRANCHING ENZYME"/>
    <property type="match status" value="1"/>
</dbReference>
<comment type="caution">
    <text evidence="3">The sequence shown here is derived from an EMBL/GenBank/DDBJ whole genome shotgun (WGS) entry which is preliminary data.</text>
</comment>
<evidence type="ECO:0000256" key="1">
    <source>
        <dbReference type="SAM" id="MobiDB-lite"/>
    </source>
</evidence>
<protein>
    <recommendedName>
        <fullName evidence="2">Lariat debranching enzyme C-terminal domain-containing protein</fullName>
    </recommendedName>
</protein>
<name>A0A3S5CNU7_9PLAT</name>
<dbReference type="Pfam" id="PF05011">
    <property type="entry name" value="DBR1"/>
    <property type="match status" value="1"/>
</dbReference>
<dbReference type="GO" id="GO:0008419">
    <property type="term" value="F:RNA lariat debranching enzyme activity"/>
    <property type="evidence" value="ECO:0007669"/>
    <property type="project" value="TreeGrafter"/>
</dbReference>
<evidence type="ECO:0000313" key="4">
    <source>
        <dbReference type="Proteomes" id="UP000784294"/>
    </source>
</evidence>
<dbReference type="PANTHER" id="PTHR12849">
    <property type="entry name" value="RNA LARIAT DEBRANCHING ENZYME"/>
    <property type="match status" value="1"/>
</dbReference>